<evidence type="ECO:0000313" key="8">
    <source>
        <dbReference type="EMBL" id="PVU99776.1"/>
    </source>
</evidence>
<dbReference type="PANTHER" id="PTHR12297">
    <property type="entry name" value="HYPOXIA-INDUCBILE GENE 1 HIG1 -RELATED"/>
    <property type="match status" value="1"/>
</dbReference>
<comment type="subcellular location">
    <subcellularLocation>
        <location evidence="1">Mitochondrion membrane</location>
    </subcellularLocation>
</comment>
<dbReference type="GO" id="GO:0031966">
    <property type="term" value="C:mitochondrial membrane"/>
    <property type="evidence" value="ECO:0007669"/>
    <property type="project" value="UniProtKB-SubCell"/>
</dbReference>
<evidence type="ECO:0000256" key="1">
    <source>
        <dbReference type="ARBA" id="ARBA00004325"/>
    </source>
</evidence>
<evidence type="ECO:0000256" key="4">
    <source>
        <dbReference type="ARBA" id="ARBA00023128"/>
    </source>
</evidence>
<evidence type="ECO:0000256" key="5">
    <source>
        <dbReference type="ARBA" id="ARBA00023136"/>
    </source>
</evidence>
<accession>A0A2T9Z5F3</accession>
<evidence type="ECO:0000256" key="2">
    <source>
        <dbReference type="ARBA" id="ARBA00022692"/>
    </source>
</evidence>
<dbReference type="GO" id="GO:0097250">
    <property type="term" value="P:mitochondrial respirasome assembly"/>
    <property type="evidence" value="ECO:0007669"/>
    <property type="project" value="TreeGrafter"/>
</dbReference>
<dbReference type="PANTHER" id="PTHR12297:SF3">
    <property type="entry name" value="HIG1 DOMAIN FAMILY MEMBER 1A"/>
    <property type="match status" value="1"/>
</dbReference>
<dbReference type="PROSITE" id="PS51503">
    <property type="entry name" value="HIG1"/>
    <property type="match status" value="1"/>
</dbReference>
<organism evidence="8 9">
    <name type="scientific">Furculomyces boomerangus</name>
    <dbReference type="NCBI Taxonomy" id="61424"/>
    <lineage>
        <taxon>Eukaryota</taxon>
        <taxon>Fungi</taxon>
        <taxon>Fungi incertae sedis</taxon>
        <taxon>Zoopagomycota</taxon>
        <taxon>Kickxellomycotina</taxon>
        <taxon>Harpellomycetes</taxon>
        <taxon>Harpellales</taxon>
        <taxon>Harpellaceae</taxon>
        <taxon>Furculomyces</taxon>
    </lineage>
</organism>
<protein>
    <recommendedName>
        <fullName evidence="7">HIG1 domain-containing protein</fullName>
    </recommendedName>
</protein>
<proteinExistence type="predicted"/>
<name>A0A2T9Z5F3_9FUNG</name>
<comment type="caution">
    <text evidence="8">The sequence shown here is derived from an EMBL/GenBank/DDBJ whole genome shotgun (WGS) entry which is preliminary data.</text>
</comment>
<reference evidence="8 9" key="1">
    <citation type="journal article" date="2018" name="MBio">
        <title>Comparative Genomics Reveals the Core Gene Toolbox for the Fungus-Insect Symbiosis.</title>
        <authorList>
            <person name="Wang Y."/>
            <person name="Stata M."/>
            <person name="Wang W."/>
            <person name="Stajich J.E."/>
            <person name="White M.M."/>
            <person name="Moncalvo J.M."/>
        </authorList>
    </citation>
    <scope>NUCLEOTIDE SEQUENCE [LARGE SCALE GENOMIC DNA]</scope>
    <source>
        <strain evidence="8 9">AUS-77-4</strain>
    </source>
</reference>
<keyword evidence="3 6" id="KW-1133">Transmembrane helix</keyword>
<keyword evidence="2 6" id="KW-0812">Transmembrane</keyword>
<feature type="transmembrane region" description="Helical" evidence="6">
    <location>
        <begin position="50"/>
        <end position="68"/>
    </location>
</feature>
<keyword evidence="9" id="KW-1185">Reference proteome</keyword>
<keyword evidence="4" id="KW-0496">Mitochondrion</keyword>
<keyword evidence="5 6" id="KW-0472">Membrane</keyword>
<dbReference type="InterPro" id="IPR050355">
    <property type="entry name" value="RCF1"/>
</dbReference>
<feature type="domain" description="HIG1" evidence="7">
    <location>
        <begin position="1"/>
        <end position="81"/>
    </location>
</feature>
<gene>
    <name evidence="8" type="ORF">BB559_000424</name>
</gene>
<dbReference type="AlphaFoldDB" id="A0A2T9Z5F3"/>
<dbReference type="InterPro" id="IPR007667">
    <property type="entry name" value="Hypoxia_induced_domain"/>
</dbReference>
<dbReference type="OrthoDB" id="6604018at2759"/>
<dbReference type="Pfam" id="PF04588">
    <property type="entry name" value="HIG_1_N"/>
    <property type="match status" value="1"/>
</dbReference>
<evidence type="ECO:0000259" key="7">
    <source>
        <dbReference type="PROSITE" id="PS51503"/>
    </source>
</evidence>
<dbReference type="EMBL" id="MBFT01000020">
    <property type="protein sequence ID" value="PVU99776.1"/>
    <property type="molecule type" value="Genomic_DNA"/>
</dbReference>
<evidence type="ECO:0000313" key="9">
    <source>
        <dbReference type="Proteomes" id="UP000245699"/>
    </source>
</evidence>
<sequence>MKETASKKISRRLTDEPLVVAGVGLTTAAFMFAAYGIYKRNANQSQWGMRLRVLFQGLTVSTLVWYAYKASKSEERENPNVPLLRDINWAKIEQAAKEAEKNKEVQTKKSIFSDQE</sequence>
<dbReference type="STRING" id="61424.A0A2T9Z5F3"/>
<feature type="transmembrane region" description="Helical" evidence="6">
    <location>
        <begin position="18"/>
        <end position="38"/>
    </location>
</feature>
<evidence type="ECO:0000256" key="3">
    <source>
        <dbReference type="ARBA" id="ARBA00022989"/>
    </source>
</evidence>
<dbReference type="Proteomes" id="UP000245699">
    <property type="component" value="Unassembled WGS sequence"/>
</dbReference>
<evidence type="ECO:0000256" key="6">
    <source>
        <dbReference type="SAM" id="Phobius"/>
    </source>
</evidence>
<dbReference type="Gene3D" id="6.10.140.1320">
    <property type="match status" value="1"/>
</dbReference>